<comment type="caution">
    <text evidence="2">The sequence shown here is derived from an EMBL/GenBank/DDBJ whole genome shotgun (WGS) entry which is preliminary data.</text>
</comment>
<feature type="region of interest" description="Disordered" evidence="1">
    <location>
        <begin position="181"/>
        <end position="206"/>
    </location>
</feature>
<sequence length="412" mass="47877">MFSNFSLDKLTSTITTAAQSAQETINNTILSPNVQTKLQIKKTTRFLQEKVGAIPEDEISKLPEDYQQLELKVDALEKVLNRLLLVTRTFELEGYDYPPNLTESLNHWWNEQDQKVNDFKNNEKESKDFENAGSKETSNAVNNCSNDKLVEINSSIFNRSFAIAISKAVLDSQQIFINSKKRKEQTYTGDSKTNNEEDEEDEEDEDLNNLIKAFQSWCQCYKNIDQSQNDMNTMIVKEFNQKLSDMLAIDFKTVKKLRKKVQESRLEFDTMRHEIKMKNSLKEKAKEESIKVESESEKEIESENKDTANSKEQDKGNITEKEQQEQKDEKEEEEEEEEETEEDKLLEQLEDDFVSNITAAAEKMTELTDSVELISLVKLFQNIQLVHYRQCVQELETSMKLLDTLTINDDDE</sequence>
<protein>
    <submittedName>
        <fullName evidence="2">Uncharacterized protein</fullName>
    </submittedName>
</protein>
<dbReference type="AlphaFoldDB" id="A0AAN7WMW9"/>
<dbReference type="Pfam" id="PF10455">
    <property type="entry name" value="BAR_2"/>
    <property type="match status" value="1"/>
</dbReference>
<keyword evidence="3" id="KW-1185">Reference proteome</keyword>
<reference evidence="3" key="1">
    <citation type="submission" date="2023-07" db="EMBL/GenBank/DDBJ databases">
        <title>A draft genome of Kazachstania heterogenica Y-27499.</title>
        <authorList>
            <person name="Donic C."/>
            <person name="Kralova J.S."/>
            <person name="Fidel L."/>
            <person name="Ben-Dor S."/>
            <person name="Jung S."/>
        </authorList>
    </citation>
    <scope>NUCLEOTIDE SEQUENCE [LARGE SCALE GENOMIC DNA]</scope>
    <source>
        <strain evidence="3">Y27499</strain>
    </source>
</reference>
<accession>A0AAN7WMW9</accession>
<organism evidence="2 3">
    <name type="scientific">Arxiozyma heterogenica</name>
    <dbReference type="NCBI Taxonomy" id="278026"/>
    <lineage>
        <taxon>Eukaryota</taxon>
        <taxon>Fungi</taxon>
        <taxon>Dikarya</taxon>
        <taxon>Ascomycota</taxon>
        <taxon>Saccharomycotina</taxon>
        <taxon>Saccharomycetes</taxon>
        <taxon>Saccharomycetales</taxon>
        <taxon>Saccharomycetaceae</taxon>
        <taxon>Arxiozyma</taxon>
    </lineage>
</organism>
<dbReference type="Gene3D" id="1.20.1270.60">
    <property type="entry name" value="Arfaptin homology (AH) domain/BAR domain"/>
    <property type="match status" value="1"/>
</dbReference>
<feature type="compositionally biased region" description="Acidic residues" evidence="1">
    <location>
        <begin position="330"/>
        <end position="348"/>
    </location>
</feature>
<dbReference type="InterPro" id="IPR027267">
    <property type="entry name" value="AH/BAR_dom_sf"/>
</dbReference>
<gene>
    <name evidence="2" type="ORF">RI543_000658</name>
</gene>
<evidence type="ECO:0000256" key="1">
    <source>
        <dbReference type="SAM" id="MobiDB-lite"/>
    </source>
</evidence>
<feature type="compositionally biased region" description="Basic and acidic residues" evidence="1">
    <location>
        <begin position="279"/>
        <end position="329"/>
    </location>
</feature>
<dbReference type="EMBL" id="JAWIZZ010000024">
    <property type="protein sequence ID" value="KAK5781884.1"/>
    <property type="molecule type" value="Genomic_DNA"/>
</dbReference>
<name>A0AAN7WMW9_9SACH</name>
<dbReference type="Proteomes" id="UP001306508">
    <property type="component" value="Unassembled WGS sequence"/>
</dbReference>
<feature type="compositionally biased region" description="Acidic residues" evidence="1">
    <location>
        <begin position="196"/>
        <end position="206"/>
    </location>
</feature>
<feature type="region of interest" description="Disordered" evidence="1">
    <location>
        <begin position="279"/>
        <end position="348"/>
    </location>
</feature>
<evidence type="ECO:0000313" key="3">
    <source>
        <dbReference type="Proteomes" id="UP001306508"/>
    </source>
</evidence>
<dbReference type="InterPro" id="IPR018859">
    <property type="entry name" value="BAR_dom-cont"/>
</dbReference>
<proteinExistence type="predicted"/>
<dbReference type="SUPFAM" id="SSF103657">
    <property type="entry name" value="BAR/IMD domain-like"/>
    <property type="match status" value="1"/>
</dbReference>
<evidence type="ECO:0000313" key="2">
    <source>
        <dbReference type="EMBL" id="KAK5781884.1"/>
    </source>
</evidence>